<keyword evidence="7" id="KW-0675">Receptor</keyword>
<keyword evidence="1" id="KW-0479">Metal-binding</keyword>
<evidence type="ECO:0000313" key="10">
    <source>
        <dbReference type="EMBL" id="GMR51297.1"/>
    </source>
</evidence>
<comment type="caution">
    <text evidence="10">The sequence shown here is derived from an EMBL/GenBank/DDBJ whole genome shotgun (WGS) entry which is preliminary data.</text>
</comment>
<reference evidence="11" key="1">
    <citation type="submission" date="2022-10" db="EMBL/GenBank/DDBJ databases">
        <title>Genome assembly of Pristionchus species.</title>
        <authorList>
            <person name="Yoshida K."/>
            <person name="Sommer R.J."/>
        </authorList>
    </citation>
    <scope>NUCLEOTIDE SEQUENCE [LARGE SCALE GENOMIC DNA]</scope>
    <source>
        <strain evidence="11">RS5460</strain>
    </source>
</reference>
<dbReference type="PRINTS" id="PR00047">
    <property type="entry name" value="STROIDFINGER"/>
</dbReference>
<organism evidence="10 11">
    <name type="scientific">Pristionchus mayeri</name>
    <dbReference type="NCBI Taxonomy" id="1317129"/>
    <lineage>
        <taxon>Eukaryota</taxon>
        <taxon>Metazoa</taxon>
        <taxon>Ecdysozoa</taxon>
        <taxon>Nematoda</taxon>
        <taxon>Chromadorea</taxon>
        <taxon>Rhabditida</taxon>
        <taxon>Rhabditina</taxon>
        <taxon>Diplogasteromorpha</taxon>
        <taxon>Diplogasteroidea</taxon>
        <taxon>Neodiplogasteridae</taxon>
        <taxon>Pristionchus</taxon>
    </lineage>
</organism>
<keyword evidence="5" id="KW-0238">DNA-binding</keyword>
<evidence type="ECO:0000259" key="9">
    <source>
        <dbReference type="PROSITE" id="PS51030"/>
    </source>
</evidence>
<dbReference type="PROSITE" id="PS51030">
    <property type="entry name" value="NUCLEAR_REC_DBD_2"/>
    <property type="match status" value="1"/>
</dbReference>
<name>A0AAN5I412_9BILA</name>
<dbReference type="PANTHER" id="PTHR46011">
    <property type="entry name" value="NUCLEAR HORMONE RECEPTOR FAMILY MEMBER NHR-86-RELATED"/>
    <property type="match status" value="1"/>
</dbReference>
<dbReference type="GO" id="GO:0008270">
    <property type="term" value="F:zinc ion binding"/>
    <property type="evidence" value="ECO:0007669"/>
    <property type="project" value="UniProtKB-KW"/>
</dbReference>
<dbReference type="EMBL" id="BTRK01000005">
    <property type="protein sequence ID" value="GMR51297.1"/>
    <property type="molecule type" value="Genomic_DNA"/>
</dbReference>
<dbReference type="Gene3D" id="3.30.50.10">
    <property type="entry name" value="Erythroid Transcription Factor GATA-1, subunit A"/>
    <property type="match status" value="1"/>
</dbReference>
<dbReference type="GO" id="GO:0005634">
    <property type="term" value="C:nucleus"/>
    <property type="evidence" value="ECO:0007669"/>
    <property type="project" value="TreeGrafter"/>
</dbReference>
<keyword evidence="3" id="KW-0862">Zinc</keyword>
<accession>A0AAN5I412</accession>
<evidence type="ECO:0000256" key="2">
    <source>
        <dbReference type="ARBA" id="ARBA00022771"/>
    </source>
</evidence>
<evidence type="ECO:0000313" key="11">
    <source>
        <dbReference type="Proteomes" id="UP001328107"/>
    </source>
</evidence>
<evidence type="ECO:0000256" key="3">
    <source>
        <dbReference type="ARBA" id="ARBA00022833"/>
    </source>
</evidence>
<evidence type="ECO:0000256" key="7">
    <source>
        <dbReference type="ARBA" id="ARBA00023170"/>
    </source>
</evidence>
<keyword evidence="11" id="KW-1185">Reference proteome</keyword>
<proteinExistence type="predicted"/>
<feature type="non-terminal residue" evidence="10">
    <location>
        <position position="110"/>
    </location>
</feature>
<evidence type="ECO:0000256" key="5">
    <source>
        <dbReference type="ARBA" id="ARBA00023125"/>
    </source>
</evidence>
<evidence type="ECO:0000256" key="1">
    <source>
        <dbReference type="ARBA" id="ARBA00022723"/>
    </source>
</evidence>
<dbReference type="GO" id="GO:0003700">
    <property type="term" value="F:DNA-binding transcription factor activity"/>
    <property type="evidence" value="ECO:0007669"/>
    <property type="project" value="InterPro"/>
</dbReference>
<gene>
    <name evidence="10" type="ORF">PMAYCL1PPCAC_21492</name>
</gene>
<protein>
    <recommendedName>
        <fullName evidence="9">Nuclear receptor domain-containing protein</fullName>
    </recommendedName>
</protein>
<keyword evidence="4" id="KW-0805">Transcription regulation</keyword>
<keyword evidence="2" id="KW-0863">Zinc-finger</keyword>
<dbReference type="SMART" id="SM00399">
    <property type="entry name" value="ZnF_C4"/>
    <property type="match status" value="1"/>
</dbReference>
<keyword evidence="8" id="KW-0539">Nucleus</keyword>
<evidence type="ECO:0000256" key="6">
    <source>
        <dbReference type="ARBA" id="ARBA00023163"/>
    </source>
</evidence>
<dbReference type="GO" id="GO:0043565">
    <property type="term" value="F:sequence-specific DNA binding"/>
    <property type="evidence" value="ECO:0007669"/>
    <property type="project" value="InterPro"/>
</dbReference>
<dbReference type="PANTHER" id="PTHR46011:SF6">
    <property type="entry name" value="HIGH ZINC ACTIVATED NUCLEAR RECEPTOR PROTEIN"/>
    <property type="match status" value="1"/>
</dbReference>
<dbReference type="InterPro" id="IPR013088">
    <property type="entry name" value="Znf_NHR/GATA"/>
</dbReference>
<feature type="domain" description="Nuclear receptor" evidence="9">
    <location>
        <begin position="7"/>
        <end position="76"/>
    </location>
</feature>
<feature type="non-terminal residue" evidence="10">
    <location>
        <position position="1"/>
    </location>
</feature>
<dbReference type="AlphaFoldDB" id="A0AAN5I412"/>
<evidence type="ECO:0000256" key="8">
    <source>
        <dbReference type="ARBA" id="ARBA00023242"/>
    </source>
</evidence>
<keyword evidence="6" id="KW-0804">Transcription</keyword>
<dbReference type="InterPro" id="IPR001628">
    <property type="entry name" value="Znf_hrmn_rcpt"/>
</dbReference>
<evidence type="ECO:0000256" key="4">
    <source>
        <dbReference type="ARBA" id="ARBA00023015"/>
    </source>
</evidence>
<dbReference type="SUPFAM" id="SSF57716">
    <property type="entry name" value="Glucocorticoid receptor-like (DNA-binding domain)"/>
    <property type="match status" value="1"/>
</dbReference>
<dbReference type="Pfam" id="PF00105">
    <property type="entry name" value="zf-C4"/>
    <property type="match status" value="1"/>
</dbReference>
<sequence length="110" mass="12258">AVVSCNWNTLQVCDGRAAGAHFGVDSCRACAAFFRRTLLAKRKFECPDECGKPRECKGCRFARCISSGMIPSFVLVVTGEEEDERTIPTVITSHPNIILLHRILASYKYF</sequence>
<dbReference type="Proteomes" id="UP001328107">
    <property type="component" value="Unassembled WGS sequence"/>
</dbReference>